<dbReference type="InterPro" id="IPR051131">
    <property type="entry name" value="NEK_Ser/Thr_kinase_NIMA"/>
</dbReference>
<evidence type="ECO:0000256" key="4">
    <source>
        <dbReference type="ARBA" id="ARBA00022741"/>
    </source>
</evidence>
<gene>
    <name evidence="10" type="primary">Contig13827.g14754</name>
    <name evidence="10" type="ORF">STYLEM_10975</name>
</gene>
<feature type="domain" description="Protein kinase" evidence="9">
    <location>
        <begin position="1"/>
        <end position="180"/>
    </location>
</feature>
<dbReference type="GO" id="GO:0005524">
    <property type="term" value="F:ATP binding"/>
    <property type="evidence" value="ECO:0007669"/>
    <property type="project" value="UniProtKB-KW"/>
</dbReference>
<evidence type="ECO:0000256" key="8">
    <source>
        <dbReference type="ARBA" id="ARBA00048679"/>
    </source>
</evidence>
<dbReference type="InterPro" id="IPR011009">
    <property type="entry name" value="Kinase-like_dom_sf"/>
</dbReference>
<comment type="catalytic activity">
    <reaction evidence="8">
        <text>L-seryl-[protein] + ATP = O-phospho-L-seryl-[protein] + ADP + H(+)</text>
        <dbReference type="Rhea" id="RHEA:17989"/>
        <dbReference type="Rhea" id="RHEA-COMP:9863"/>
        <dbReference type="Rhea" id="RHEA-COMP:11604"/>
        <dbReference type="ChEBI" id="CHEBI:15378"/>
        <dbReference type="ChEBI" id="CHEBI:29999"/>
        <dbReference type="ChEBI" id="CHEBI:30616"/>
        <dbReference type="ChEBI" id="CHEBI:83421"/>
        <dbReference type="ChEBI" id="CHEBI:456216"/>
        <dbReference type="EC" id="2.7.11.1"/>
    </reaction>
</comment>
<evidence type="ECO:0000256" key="2">
    <source>
        <dbReference type="ARBA" id="ARBA00022527"/>
    </source>
</evidence>
<dbReference type="PROSITE" id="PS00108">
    <property type="entry name" value="PROTEIN_KINASE_ST"/>
    <property type="match status" value="1"/>
</dbReference>
<dbReference type="OrthoDB" id="248923at2759"/>
<evidence type="ECO:0000256" key="6">
    <source>
        <dbReference type="ARBA" id="ARBA00022840"/>
    </source>
</evidence>
<dbReference type="InParanoid" id="A0A078AJ76"/>
<evidence type="ECO:0000256" key="3">
    <source>
        <dbReference type="ARBA" id="ARBA00022679"/>
    </source>
</evidence>
<dbReference type="Pfam" id="PF00069">
    <property type="entry name" value="Pkinase"/>
    <property type="match status" value="1"/>
</dbReference>
<organism evidence="10 11">
    <name type="scientific">Stylonychia lemnae</name>
    <name type="common">Ciliate</name>
    <dbReference type="NCBI Taxonomy" id="5949"/>
    <lineage>
        <taxon>Eukaryota</taxon>
        <taxon>Sar</taxon>
        <taxon>Alveolata</taxon>
        <taxon>Ciliophora</taxon>
        <taxon>Intramacronucleata</taxon>
        <taxon>Spirotrichea</taxon>
        <taxon>Stichotrichia</taxon>
        <taxon>Sporadotrichida</taxon>
        <taxon>Oxytrichidae</taxon>
        <taxon>Stylonychinae</taxon>
        <taxon>Stylonychia</taxon>
    </lineage>
</organism>
<dbReference type="SUPFAM" id="SSF56112">
    <property type="entry name" value="Protein kinase-like (PK-like)"/>
    <property type="match status" value="1"/>
</dbReference>
<dbReference type="SMART" id="SM00220">
    <property type="entry name" value="S_TKc"/>
    <property type="match status" value="1"/>
</dbReference>
<keyword evidence="3" id="KW-0808">Transferase</keyword>
<proteinExistence type="predicted"/>
<keyword evidence="2" id="KW-0723">Serine/threonine-protein kinase</keyword>
<evidence type="ECO:0000256" key="5">
    <source>
        <dbReference type="ARBA" id="ARBA00022777"/>
    </source>
</evidence>
<accession>A0A078AJ76</accession>
<evidence type="ECO:0000256" key="1">
    <source>
        <dbReference type="ARBA" id="ARBA00012513"/>
    </source>
</evidence>
<dbReference type="PANTHER" id="PTHR44899:SF3">
    <property type="entry name" value="SERINE_THREONINE-PROTEIN KINASE NEK1"/>
    <property type="match status" value="1"/>
</dbReference>
<reference evidence="10 11" key="1">
    <citation type="submission" date="2014-06" db="EMBL/GenBank/DDBJ databases">
        <authorList>
            <person name="Swart Estienne"/>
        </authorList>
    </citation>
    <scope>NUCLEOTIDE SEQUENCE [LARGE SCALE GENOMIC DNA]</scope>
    <source>
        <strain evidence="10 11">130c</strain>
    </source>
</reference>
<sequence>MEYADDGDLFGKCNECRKNQIYLPEIEIWKIFIQLVKGLQCLHSMSIMHRDLKSANVFLWKDLTAKIGDMNVSKLARKDGLNYTQTGTPFYASPEVWRDEPYDFKSDIWSLGCVLYEMTALKPPFSAPDMNNLFKKVLKGVYPKIPSTYSPDLAKLIKCLLNVSAQLRPTADQILKMPEVLKKIEKLFPEETNNDNCVLIQTLRNMKDIMKLKQRLPMPLNEPRRSIVESTNNGQLNNDLMFELHNNSSITTTQKQSRKKINKMLRNQSEVFIPIQKQQMFLPLLNNQQEKGGNSSNNLQEKLLQKIRQSSLALNKPVVNIDSQRRHHRHSSLIESQKRDINQSREENLILHQPVENLNLKSNFNKSLERARSEQKFIRVQSQNLPEIVSKKPIIHAHSPNKPIDVKQTIESDQSRSLNQSTSIKRPTYLQSKETIKVNLSLNTSINGASQQQNNLDFQRQNSMDSINTESPMRQSNISNKQFNINLPKPVRIIKKHPLLPQTPIEEEINNTSIINIPKISSQKQLQLNQSSS</sequence>
<evidence type="ECO:0000313" key="11">
    <source>
        <dbReference type="Proteomes" id="UP000039865"/>
    </source>
</evidence>
<keyword evidence="4" id="KW-0547">Nucleotide-binding</keyword>
<protein>
    <recommendedName>
        <fullName evidence="1">non-specific serine/threonine protein kinase</fullName>
        <ecNumber evidence="1">2.7.11.1</ecNumber>
    </recommendedName>
</protein>
<dbReference type="InterPro" id="IPR000719">
    <property type="entry name" value="Prot_kinase_dom"/>
</dbReference>
<dbReference type="GO" id="GO:0004674">
    <property type="term" value="F:protein serine/threonine kinase activity"/>
    <property type="evidence" value="ECO:0007669"/>
    <property type="project" value="UniProtKB-KW"/>
</dbReference>
<evidence type="ECO:0000256" key="7">
    <source>
        <dbReference type="ARBA" id="ARBA00047899"/>
    </source>
</evidence>
<keyword evidence="5 10" id="KW-0418">Kinase</keyword>
<dbReference type="AlphaFoldDB" id="A0A078AJ76"/>
<dbReference type="Proteomes" id="UP000039865">
    <property type="component" value="Unassembled WGS sequence"/>
</dbReference>
<keyword evidence="6" id="KW-0067">ATP-binding</keyword>
<comment type="catalytic activity">
    <reaction evidence="7">
        <text>L-threonyl-[protein] + ATP = O-phospho-L-threonyl-[protein] + ADP + H(+)</text>
        <dbReference type="Rhea" id="RHEA:46608"/>
        <dbReference type="Rhea" id="RHEA-COMP:11060"/>
        <dbReference type="Rhea" id="RHEA-COMP:11605"/>
        <dbReference type="ChEBI" id="CHEBI:15378"/>
        <dbReference type="ChEBI" id="CHEBI:30013"/>
        <dbReference type="ChEBI" id="CHEBI:30616"/>
        <dbReference type="ChEBI" id="CHEBI:61977"/>
        <dbReference type="ChEBI" id="CHEBI:456216"/>
        <dbReference type="EC" id="2.7.11.1"/>
    </reaction>
</comment>
<keyword evidence="11" id="KW-1185">Reference proteome</keyword>
<evidence type="ECO:0000313" key="10">
    <source>
        <dbReference type="EMBL" id="CDW81951.1"/>
    </source>
</evidence>
<dbReference type="PANTHER" id="PTHR44899">
    <property type="entry name" value="CAMK FAMILY PROTEIN KINASE"/>
    <property type="match status" value="1"/>
</dbReference>
<name>A0A078AJ76_STYLE</name>
<evidence type="ECO:0000259" key="9">
    <source>
        <dbReference type="PROSITE" id="PS50011"/>
    </source>
</evidence>
<dbReference type="PROSITE" id="PS50011">
    <property type="entry name" value="PROTEIN_KINASE_DOM"/>
    <property type="match status" value="1"/>
</dbReference>
<dbReference type="Gene3D" id="1.10.510.10">
    <property type="entry name" value="Transferase(Phosphotransferase) domain 1"/>
    <property type="match status" value="1"/>
</dbReference>
<dbReference type="InterPro" id="IPR008271">
    <property type="entry name" value="Ser/Thr_kinase_AS"/>
</dbReference>
<dbReference type="EC" id="2.7.11.1" evidence="1"/>
<dbReference type="EMBL" id="CCKQ01010440">
    <property type="protein sequence ID" value="CDW81951.1"/>
    <property type="molecule type" value="Genomic_DNA"/>
</dbReference>